<dbReference type="InterPro" id="IPR051320">
    <property type="entry name" value="Viral_Replic_Matur_Polypro"/>
</dbReference>
<evidence type="ECO:0000259" key="9">
    <source>
        <dbReference type="PROSITE" id="PS50878"/>
    </source>
</evidence>
<dbReference type="SUPFAM" id="SSF56672">
    <property type="entry name" value="DNA/RNA polymerases"/>
    <property type="match status" value="1"/>
</dbReference>
<dbReference type="GO" id="GO:0003964">
    <property type="term" value="F:RNA-directed DNA polymerase activity"/>
    <property type="evidence" value="ECO:0007669"/>
    <property type="project" value="UniProtKB-KW"/>
</dbReference>
<dbReference type="AlphaFoldDB" id="A0AAW2SAA2"/>
<evidence type="ECO:0000256" key="5">
    <source>
        <dbReference type="ARBA" id="ARBA00022750"/>
    </source>
</evidence>
<keyword evidence="2" id="KW-0808">Transferase</keyword>
<proteinExistence type="predicted"/>
<keyword evidence="7" id="KW-0378">Hydrolase</keyword>
<dbReference type="PROSITE" id="PS50878">
    <property type="entry name" value="RT_POL"/>
    <property type="match status" value="1"/>
</dbReference>
<keyword evidence="8" id="KW-0695">RNA-directed DNA polymerase</keyword>
<sequence>MLMTKMISEMLHDGIIRPSTSPFSSPVLLVRKKDGSWRFCVDYRALNAVTIRLAPSDVHKTAFPMVDGHFEFLVMPFGLSNALSMFQAVMNDIFRSLLRSFVLVFFDDILVYSKDWPSHLLHLCQVLQVLSDHCLFAKLPKCLFGVDFVDYLGHTISAAGLAADPSKLRAIASWPAPTSFTALRGFLGITGYYRRFVRNYASIAAPLTDLLKQSSFSWPPAAAAAFLALRAALLVILTLRLPDFSLPFEVTTDTSQTAIGAVLSQGRHPIAFFSKKISARLQVSSAYEWEMFAITEAVRKWRHYLLGWKFFIYTDQQSLRSLLT</sequence>
<keyword evidence="1" id="KW-0645">Protease</keyword>
<comment type="caution">
    <text evidence="10">The sequence shown here is derived from an EMBL/GenBank/DDBJ whole genome shotgun (WGS) entry which is preliminary data.</text>
</comment>
<feature type="domain" description="Reverse transcriptase" evidence="9">
    <location>
        <begin position="1"/>
        <end position="156"/>
    </location>
</feature>
<dbReference type="Gene3D" id="3.10.10.10">
    <property type="entry name" value="HIV Type 1 Reverse Transcriptase, subunit A, domain 1"/>
    <property type="match status" value="2"/>
</dbReference>
<dbReference type="CDD" id="cd09274">
    <property type="entry name" value="RNase_HI_RT_Ty3"/>
    <property type="match status" value="1"/>
</dbReference>
<evidence type="ECO:0000313" key="10">
    <source>
        <dbReference type="EMBL" id="KAL0388980.1"/>
    </source>
</evidence>
<evidence type="ECO:0000256" key="1">
    <source>
        <dbReference type="ARBA" id="ARBA00022670"/>
    </source>
</evidence>
<accession>A0AAW2SAA2</accession>
<reference evidence="10" key="1">
    <citation type="submission" date="2020-06" db="EMBL/GenBank/DDBJ databases">
        <authorList>
            <person name="Li T."/>
            <person name="Hu X."/>
            <person name="Zhang T."/>
            <person name="Song X."/>
            <person name="Zhang H."/>
            <person name="Dai N."/>
            <person name="Sheng W."/>
            <person name="Hou X."/>
            <person name="Wei L."/>
        </authorList>
    </citation>
    <scope>NUCLEOTIDE SEQUENCE</scope>
    <source>
        <strain evidence="10">KEN8</strain>
        <tissue evidence="10">Leaf</tissue>
    </source>
</reference>
<keyword evidence="6" id="KW-0255">Endonuclease</keyword>
<keyword evidence="4" id="KW-0540">Nuclease</keyword>
<evidence type="ECO:0000256" key="4">
    <source>
        <dbReference type="ARBA" id="ARBA00022722"/>
    </source>
</evidence>
<dbReference type="GO" id="GO:0006508">
    <property type="term" value="P:proteolysis"/>
    <property type="evidence" value="ECO:0007669"/>
    <property type="project" value="UniProtKB-KW"/>
</dbReference>
<evidence type="ECO:0000256" key="8">
    <source>
        <dbReference type="ARBA" id="ARBA00022918"/>
    </source>
</evidence>
<dbReference type="InterPro" id="IPR043128">
    <property type="entry name" value="Rev_trsase/Diguanyl_cyclase"/>
</dbReference>
<keyword evidence="5" id="KW-0064">Aspartyl protease</keyword>
<evidence type="ECO:0000256" key="3">
    <source>
        <dbReference type="ARBA" id="ARBA00022695"/>
    </source>
</evidence>
<dbReference type="CDD" id="cd01647">
    <property type="entry name" value="RT_LTR"/>
    <property type="match status" value="1"/>
</dbReference>
<protein>
    <submittedName>
        <fullName evidence="10">Retrovirus-related Pol polyprotein from transposon</fullName>
    </submittedName>
</protein>
<keyword evidence="3" id="KW-0548">Nucleotidyltransferase</keyword>
<dbReference type="Gene3D" id="3.30.70.270">
    <property type="match status" value="2"/>
</dbReference>
<evidence type="ECO:0000256" key="6">
    <source>
        <dbReference type="ARBA" id="ARBA00022759"/>
    </source>
</evidence>
<dbReference type="GO" id="GO:0004190">
    <property type="term" value="F:aspartic-type endopeptidase activity"/>
    <property type="evidence" value="ECO:0007669"/>
    <property type="project" value="UniProtKB-KW"/>
</dbReference>
<organism evidence="10">
    <name type="scientific">Sesamum calycinum</name>
    <dbReference type="NCBI Taxonomy" id="2727403"/>
    <lineage>
        <taxon>Eukaryota</taxon>
        <taxon>Viridiplantae</taxon>
        <taxon>Streptophyta</taxon>
        <taxon>Embryophyta</taxon>
        <taxon>Tracheophyta</taxon>
        <taxon>Spermatophyta</taxon>
        <taxon>Magnoliopsida</taxon>
        <taxon>eudicotyledons</taxon>
        <taxon>Gunneridae</taxon>
        <taxon>Pentapetalae</taxon>
        <taxon>asterids</taxon>
        <taxon>lamiids</taxon>
        <taxon>Lamiales</taxon>
        <taxon>Pedaliaceae</taxon>
        <taxon>Sesamum</taxon>
    </lineage>
</organism>
<dbReference type="InterPro" id="IPR043502">
    <property type="entry name" value="DNA/RNA_pol_sf"/>
</dbReference>
<dbReference type="Pfam" id="PF00078">
    <property type="entry name" value="RVT_1"/>
    <property type="match status" value="1"/>
</dbReference>
<dbReference type="Pfam" id="PF17917">
    <property type="entry name" value="RT_RNaseH"/>
    <property type="match status" value="1"/>
</dbReference>
<dbReference type="PANTHER" id="PTHR33064:SF37">
    <property type="entry name" value="RIBONUCLEASE H"/>
    <property type="match status" value="1"/>
</dbReference>
<name>A0AAW2SAA2_9LAMI</name>
<evidence type="ECO:0000256" key="2">
    <source>
        <dbReference type="ARBA" id="ARBA00022679"/>
    </source>
</evidence>
<dbReference type="InterPro" id="IPR000477">
    <property type="entry name" value="RT_dom"/>
</dbReference>
<dbReference type="GO" id="GO:0004519">
    <property type="term" value="F:endonuclease activity"/>
    <property type="evidence" value="ECO:0007669"/>
    <property type="project" value="UniProtKB-KW"/>
</dbReference>
<dbReference type="FunFam" id="3.30.70.270:FF:000020">
    <property type="entry name" value="Transposon Tf2-6 polyprotein-like Protein"/>
    <property type="match status" value="1"/>
</dbReference>
<reference evidence="10" key="2">
    <citation type="journal article" date="2024" name="Plant">
        <title>Genomic evolution and insights into agronomic trait innovations of Sesamum species.</title>
        <authorList>
            <person name="Miao H."/>
            <person name="Wang L."/>
            <person name="Qu L."/>
            <person name="Liu H."/>
            <person name="Sun Y."/>
            <person name="Le M."/>
            <person name="Wang Q."/>
            <person name="Wei S."/>
            <person name="Zheng Y."/>
            <person name="Lin W."/>
            <person name="Duan Y."/>
            <person name="Cao H."/>
            <person name="Xiong S."/>
            <person name="Wang X."/>
            <person name="Wei L."/>
            <person name="Li C."/>
            <person name="Ma Q."/>
            <person name="Ju M."/>
            <person name="Zhao R."/>
            <person name="Li G."/>
            <person name="Mu C."/>
            <person name="Tian Q."/>
            <person name="Mei H."/>
            <person name="Zhang T."/>
            <person name="Gao T."/>
            <person name="Zhang H."/>
        </authorList>
    </citation>
    <scope>NUCLEOTIDE SEQUENCE</scope>
    <source>
        <strain evidence="10">KEN8</strain>
    </source>
</reference>
<dbReference type="InterPro" id="IPR041373">
    <property type="entry name" value="RT_RNaseH"/>
</dbReference>
<dbReference type="EMBL" id="JACGWM010000002">
    <property type="protein sequence ID" value="KAL0388980.1"/>
    <property type="molecule type" value="Genomic_DNA"/>
</dbReference>
<gene>
    <name evidence="10" type="ORF">Scaly_0255100</name>
</gene>
<dbReference type="PANTHER" id="PTHR33064">
    <property type="entry name" value="POL PROTEIN"/>
    <property type="match status" value="1"/>
</dbReference>
<evidence type="ECO:0000256" key="7">
    <source>
        <dbReference type="ARBA" id="ARBA00022801"/>
    </source>
</evidence>